<dbReference type="HOGENOM" id="CLU_099449_1_0_5"/>
<dbReference type="Proteomes" id="UP000019443">
    <property type="component" value="Plasmid pLPU83d"/>
</dbReference>
<keyword evidence="2" id="KW-0614">Plasmid</keyword>
<dbReference type="AlphaFoldDB" id="W6RNE5"/>
<dbReference type="Pfam" id="PF06191">
    <property type="entry name" value="DUF995"/>
    <property type="match status" value="1"/>
</dbReference>
<dbReference type="PATRIC" id="fig|348824.6.peg.5980"/>
<feature type="chain" id="PRO_5004882573" description="DUF995 domain-containing protein" evidence="1">
    <location>
        <begin position="25"/>
        <end position="184"/>
    </location>
</feature>
<evidence type="ECO:0008006" key="4">
    <source>
        <dbReference type="Google" id="ProtNLM"/>
    </source>
</evidence>
<gene>
    <name evidence="2" type="ORF">LPU83_pLPU83d_0359</name>
</gene>
<keyword evidence="1" id="KW-0732">Signal</keyword>
<protein>
    <recommendedName>
        <fullName evidence="4">DUF995 domain-containing protein</fullName>
    </recommendedName>
</protein>
<evidence type="ECO:0000313" key="3">
    <source>
        <dbReference type="Proteomes" id="UP000019443"/>
    </source>
</evidence>
<dbReference type="RefSeq" id="WP_024317158.1">
    <property type="nucleotide sequence ID" value="NZ_ATTO01000047.1"/>
</dbReference>
<feature type="signal peptide" evidence="1">
    <location>
        <begin position="1"/>
        <end position="24"/>
    </location>
</feature>
<accession>W6RNE5</accession>
<keyword evidence="3" id="KW-1185">Reference proteome</keyword>
<reference evidence="2" key="1">
    <citation type="submission" date="2013-11" db="EMBL/GenBank/DDBJ databases">
        <title>Draft genome sequence of the broad-host-range Rhizobium sp. LPU83 strain, a member of the low-genetic diversity Oregon-like Rhizobium sp. group.</title>
        <authorList>
            <person name="Wibberg D."/>
            <person name="Puehler A."/>
            <person name="Schlueter A."/>
        </authorList>
    </citation>
    <scope>NUCLEOTIDE SEQUENCE [LARGE SCALE GENOMIC DNA]</scope>
    <source>
        <strain evidence="2">LPU83</strain>
        <plasmid evidence="2">pLPU83d</plasmid>
    </source>
</reference>
<evidence type="ECO:0000256" key="1">
    <source>
        <dbReference type="SAM" id="SignalP"/>
    </source>
</evidence>
<name>W6RNE5_9HYPH</name>
<evidence type="ECO:0000313" key="2">
    <source>
        <dbReference type="EMBL" id="CDM61730.1"/>
    </source>
</evidence>
<dbReference type="EMBL" id="HG916855">
    <property type="protein sequence ID" value="CDM61730.1"/>
    <property type="molecule type" value="Genomic_DNA"/>
</dbReference>
<proteinExistence type="predicted"/>
<dbReference type="InterPro" id="IPR009337">
    <property type="entry name" value="DUF995"/>
</dbReference>
<dbReference type="KEGG" id="rhl:LPU83_pLPU83d_0359"/>
<sequence>MIRKCFTIASAVMFALLLVGNASAAPRPKAEDPIARLAVKASPMKANALEKLYAGRTWKWTSGGGYFSAEKTKVWLLPASRNKFAAQVRNGTHWSYAEGTWRATDDGELCMRASWFSNDYRAGTQAVTCFLHRETNGVIYQKPSIGGKWYVFRNNPVRKDDEVRKLVNGDRVSTAVARIKASGR</sequence>
<organism evidence="2 3">
    <name type="scientific">Rhizobium favelukesii</name>
    <dbReference type="NCBI Taxonomy" id="348824"/>
    <lineage>
        <taxon>Bacteria</taxon>
        <taxon>Pseudomonadati</taxon>
        <taxon>Pseudomonadota</taxon>
        <taxon>Alphaproteobacteria</taxon>
        <taxon>Hyphomicrobiales</taxon>
        <taxon>Rhizobiaceae</taxon>
        <taxon>Rhizobium/Agrobacterium group</taxon>
        <taxon>Rhizobium</taxon>
    </lineage>
</organism>
<geneLocation type="plasmid" evidence="2 3">
    <name>pLPU83d</name>
</geneLocation>